<organism evidence="1 2">
    <name type="scientific">Mesorhizobium alhagi CCNWXJ12-2</name>
    <dbReference type="NCBI Taxonomy" id="1107882"/>
    <lineage>
        <taxon>Bacteria</taxon>
        <taxon>Pseudomonadati</taxon>
        <taxon>Pseudomonadota</taxon>
        <taxon>Alphaproteobacteria</taxon>
        <taxon>Hyphomicrobiales</taxon>
        <taxon>Phyllobacteriaceae</taxon>
        <taxon>Allomesorhizobium</taxon>
    </lineage>
</organism>
<name>H0HYR0_9HYPH</name>
<reference evidence="1 2" key="1">
    <citation type="journal article" date="2012" name="J. Bacteriol.">
        <title>Draft Genome Sequence of Mesorhizobium alhagi CCNWXJ12-2T, a Novel Salt-Resistant Species Isolated from the Desert of Northwestern China.</title>
        <authorList>
            <person name="Zhou M."/>
            <person name="Chen W."/>
            <person name="Chen H."/>
            <person name="Wei G."/>
        </authorList>
    </citation>
    <scope>NUCLEOTIDE SEQUENCE [LARGE SCALE GENOMIC DNA]</scope>
    <source>
        <strain evidence="1 2">CCNWXJ12-2</strain>
    </source>
</reference>
<protein>
    <submittedName>
        <fullName evidence="1">Uncharacterized protein</fullName>
    </submittedName>
</protein>
<dbReference type="OrthoDB" id="7284833at2"/>
<dbReference type="RefSeq" id="WP_008838917.1">
    <property type="nucleotide sequence ID" value="NZ_AHAM01000226.1"/>
</dbReference>
<sequence>MSEVAGMLQFHCEGLQRICKVIDANSDYDDLMAHRITEDDKALFGEDVDLSDKIKRATSLFDSKFRSRTYKIILPEFSGFACDGSTENNLREFLFFERICSPAGITIGSRNYAKSTKISISDLSPSQMKAMESIIADVDTFYRYRSTITASLVHQQIIYSCTFFSFLISFSRDGAVKPTALVLANDHSPSRVALSMIMKGLNVPRVYLQHAEVTSGFPPLDFEYCVLRNKKSLDTYKTIGPIAGRVFVITRYTEPFTRELLVRPRGQKVTVVIYPTSRIIVEMLKQLLIELRSNSGVEKIIIKEHPGAAKQLRNQFEGVGVEFTCAIPEDDHIAIVGNSSVAIELLHRGIPVYQNFDFDPVCPDYYGFVRGGLTFEVDLTQLSSAFWRPYHADARWLSTFVQWDASANDAYLTDQAQFVKEMTSLAEKSRTATTTRVRPSMKGRFRARLKGVVKRGAIRLINANRKRSSRAANFVLSRASRAANFLSINADRLGRFLLANTEVEISAPIWRTPKQTANKSRASKKVIHKDEIRLFELLEYTLRQVPRPAEWLLMNEQANVFNPAAVIATLEKMFQERNNVLNIVFDGFRKWPSGSVVGTWVYLKRAEWGNFVVDPAELEAISTFVFGYEGDGHTRALLENSLLTTILRSGTCDQLDSFWLNASVVKKDKLSINRKIQVLRKLRCTPGREAEAEHTLEDFERQASTFELLKLRNTEFLEGRVVEGWHHQHVEHQFSQVAPRNLAQEFEAHLRPVYDALRPRMELMNVRAYPSEAKHFWQMAQRALNERAPLSMIRLSDGEGYLFPDRNHFHQEDIANRERHWWGTELPTDLRSEIIREARQAIAEADVVGIPAIYRFIRDHSESSRSLGQSLQGRGLLEVLSGVGKIVSPSALITEDKVNVALFSDPATLLPLIESARKVTILSSVVPATLPSIFHNARRLETITIPTHYKTMLNESYSRSPQALPFLYRSILDKVDQIVMPGDLVLVAGGIIGKIFIGRARAKGAVALDLGHVVDDWIHPALPSIR</sequence>
<dbReference type="Proteomes" id="UP000003250">
    <property type="component" value="Unassembled WGS sequence"/>
</dbReference>
<dbReference type="EMBL" id="AHAM01000226">
    <property type="protein sequence ID" value="EHK54132.1"/>
    <property type="molecule type" value="Genomic_DNA"/>
</dbReference>
<proteinExistence type="predicted"/>
<dbReference type="PATRIC" id="fig|1107882.3.peg.5184"/>
<gene>
    <name evidence="1" type="ORF">MAXJ12_26723</name>
</gene>
<keyword evidence="2" id="KW-1185">Reference proteome</keyword>
<dbReference type="AlphaFoldDB" id="H0HYR0"/>
<accession>H0HYR0</accession>
<evidence type="ECO:0000313" key="2">
    <source>
        <dbReference type="Proteomes" id="UP000003250"/>
    </source>
</evidence>
<evidence type="ECO:0000313" key="1">
    <source>
        <dbReference type="EMBL" id="EHK54132.1"/>
    </source>
</evidence>